<protein>
    <submittedName>
        <fullName evidence="1">Uncharacterized protein</fullName>
    </submittedName>
</protein>
<accession>A0AAQ3PLF9</accession>
<evidence type="ECO:0000313" key="2">
    <source>
        <dbReference type="Proteomes" id="UP001341281"/>
    </source>
</evidence>
<gene>
    <name evidence="1" type="ORF">U9M48_005237</name>
</gene>
<dbReference type="AlphaFoldDB" id="A0AAQ3PLF9"/>
<proteinExistence type="predicted"/>
<sequence>MRFGGSLILGRRSTAAHPRAYHRRAYATQYRRTRSPPVFDIYVEEHAVHRVLRRFGLFREIVVPREPSTSTRARVRDDDMFLRFVHFQYFTRICRRHNPERIATELPVRHPVHKE</sequence>
<name>A0AAQ3PLF9_PASNO</name>
<dbReference type="Proteomes" id="UP001341281">
    <property type="component" value="Chromosome 01"/>
</dbReference>
<evidence type="ECO:0000313" key="1">
    <source>
        <dbReference type="EMBL" id="WVZ54449.1"/>
    </source>
</evidence>
<organism evidence="1 2">
    <name type="scientific">Paspalum notatum var. saurae</name>
    <dbReference type="NCBI Taxonomy" id="547442"/>
    <lineage>
        <taxon>Eukaryota</taxon>
        <taxon>Viridiplantae</taxon>
        <taxon>Streptophyta</taxon>
        <taxon>Embryophyta</taxon>
        <taxon>Tracheophyta</taxon>
        <taxon>Spermatophyta</taxon>
        <taxon>Magnoliopsida</taxon>
        <taxon>Liliopsida</taxon>
        <taxon>Poales</taxon>
        <taxon>Poaceae</taxon>
        <taxon>PACMAD clade</taxon>
        <taxon>Panicoideae</taxon>
        <taxon>Andropogonodae</taxon>
        <taxon>Paspaleae</taxon>
        <taxon>Paspalinae</taxon>
        <taxon>Paspalum</taxon>
    </lineage>
</organism>
<dbReference type="EMBL" id="CP144745">
    <property type="protein sequence ID" value="WVZ54449.1"/>
    <property type="molecule type" value="Genomic_DNA"/>
</dbReference>
<reference evidence="1 2" key="1">
    <citation type="submission" date="2024-02" db="EMBL/GenBank/DDBJ databases">
        <title>High-quality chromosome-scale genome assembly of Pensacola bahiagrass (Paspalum notatum Flugge var. saurae).</title>
        <authorList>
            <person name="Vega J.M."/>
            <person name="Podio M."/>
            <person name="Orjuela J."/>
            <person name="Siena L.A."/>
            <person name="Pessino S.C."/>
            <person name="Combes M.C."/>
            <person name="Mariac C."/>
            <person name="Albertini E."/>
            <person name="Pupilli F."/>
            <person name="Ortiz J.P.A."/>
            <person name="Leblanc O."/>
        </authorList>
    </citation>
    <scope>NUCLEOTIDE SEQUENCE [LARGE SCALE GENOMIC DNA]</scope>
    <source>
        <strain evidence="1">R1</strain>
        <tissue evidence="1">Leaf</tissue>
    </source>
</reference>
<keyword evidence="2" id="KW-1185">Reference proteome</keyword>